<accession>A0ABX7WR23</accession>
<feature type="chain" id="PRO_5045777015" evidence="1">
    <location>
        <begin position="25"/>
        <end position="99"/>
    </location>
</feature>
<dbReference type="Proteomes" id="UP000672039">
    <property type="component" value="Chromosome"/>
</dbReference>
<evidence type="ECO:0000313" key="3">
    <source>
        <dbReference type="Proteomes" id="UP000672039"/>
    </source>
</evidence>
<feature type="signal peptide" evidence="1">
    <location>
        <begin position="1"/>
        <end position="24"/>
    </location>
</feature>
<organism evidence="2 3">
    <name type="scientific">Thiothrix litoralis</name>
    <dbReference type="NCBI Taxonomy" id="2891210"/>
    <lineage>
        <taxon>Bacteria</taxon>
        <taxon>Pseudomonadati</taxon>
        <taxon>Pseudomonadota</taxon>
        <taxon>Gammaproteobacteria</taxon>
        <taxon>Thiotrichales</taxon>
        <taxon>Thiotrichaceae</taxon>
        <taxon>Thiothrix</taxon>
    </lineage>
</organism>
<protein>
    <submittedName>
        <fullName evidence="2">Uncharacterized protein</fullName>
    </submittedName>
</protein>
<reference evidence="2 3" key="1">
    <citation type="submission" date="2021-04" db="EMBL/GenBank/DDBJ databases">
        <title>Genomics, taxonomy and metabolism of representatives of sulfur bacteria of the genus Thiothrix: Thiothrix fructosivorans QT, Thiothrix unzii A1T and three new species, Thiothrix subterranea sp. nov., Thiothrix litoralis sp. nov. and 'Candidatus Thiothrix anitrata' sp. nov.</title>
        <authorList>
            <person name="Ravin N.V."/>
            <person name="Smolyakov D."/>
            <person name="Rudenko T.S."/>
            <person name="Mardanov A.V."/>
            <person name="Beletsky A.V."/>
            <person name="Markov N.D."/>
            <person name="Fomenkov A.I."/>
            <person name="Roberts R.J."/>
            <person name="Karnachuk O.V."/>
            <person name="Novikov A."/>
            <person name="Grabovich M.Y."/>
        </authorList>
    </citation>
    <scope>NUCLEOTIDE SEQUENCE [LARGE SCALE GENOMIC DNA]</scope>
    <source>
        <strain evidence="2 3">AS</strain>
    </source>
</reference>
<proteinExistence type="predicted"/>
<dbReference type="RefSeq" id="WP_210222369.1">
    <property type="nucleotide sequence ID" value="NZ_CP072801.1"/>
</dbReference>
<keyword evidence="1" id="KW-0732">Signal</keyword>
<gene>
    <name evidence="2" type="ORF">J9253_18735</name>
</gene>
<name>A0ABX7WR23_9GAMM</name>
<dbReference type="EMBL" id="CP072801">
    <property type="protein sequence ID" value="QTR45995.1"/>
    <property type="molecule type" value="Genomic_DNA"/>
</dbReference>
<sequence length="99" mass="10658">MKNKGFSVSVCLLASMLMTSPATALSAKGIQTAAVQGSENTPVTSITVEQGNAPASLHGFIPDMVDPRLYLYLLQSDQFITLQGLIDDYQENNIIKNNP</sequence>
<keyword evidence="3" id="KW-1185">Reference proteome</keyword>
<evidence type="ECO:0000256" key="1">
    <source>
        <dbReference type="SAM" id="SignalP"/>
    </source>
</evidence>
<evidence type="ECO:0000313" key="2">
    <source>
        <dbReference type="EMBL" id="QTR45995.1"/>
    </source>
</evidence>